<protein>
    <submittedName>
        <fullName evidence="1">DUF2283 domain-containing protein</fullName>
    </submittedName>
</protein>
<comment type="caution">
    <text evidence="1">The sequence shown here is derived from an EMBL/GenBank/DDBJ whole genome shotgun (WGS) entry which is preliminary data.</text>
</comment>
<evidence type="ECO:0000313" key="2">
    <source>
        <dbReference type="Proteomes" id="UP000738376"/>
    </source>
</evidence>
<reference evidence="1 2" key="1">
    <citation type="submission" date="2020-03" db="EMBL/GenBank/DDBJ databases">
        <title>Draft Genome Sequence of 2-Methylisoborneol Producing Pseudanabaena yagii Strain GIHE-NHR1 Isolated from North Han River in South Korea.</title>
        <authorList>
            <person name="Jeong J."/>
        </authorList>
    </citation>
    <scope>NUCLEOTIDE SEQUENCE [LARGE SCALE GENOMIC DNA]</scope>
    <source>
        <strain evidence="1 2">GIHE-NHR1</strain>
    </source>
</reference>
<dbReference type="InterPro" id="IPR019270">
    <property type="entry name" value="DUF2283"/>
</dbReference>
<keyword evidence="2" id="KW-1185">Reference proteome</keyword>
<name>A0ABX1LSC8_9CYAN</name>
<dbReference type="EMBL" id="JAAVJL010000001">
    <property type="protein sequence ID" value="NMF58198.1"/>
    <property type="molecule type" value="Genomic_DNA"/>
</dbReference>
<organism evidence="1 2">
    <name type="scientific">Pseudanabaena yagii GIHE-NHR1</name>
    <dbReference type="NCBI Taxonomy" id="2722753"/>
    <lineage>
        <taxon>Bacteria</taxon>
        <taxon>Bacillati</taxon>
        <taxon>Cyanobacteriota</taxon>
        <taxon>Cyanophyceae</taxon>
        <taxon>Pseudanabaenales</taxon>
        <taxon>Pseudanabaenaceae</taxon>
        <taxon>Pseudanabaena</taxon>
        <taxon>Pseudanabaena yagii</taxon>
    </lineage>
</organism>
<evidence type="ECO:0000313" key="1">
    <source>
        <dbReference type="EMBL" id="NMF58198.1"/>
    </source>
</evidence>
<dbReference type="Pfam" id="PF10049">
    <property type="entry name" value="DUF2283"/>
    <property type="match status" value="1"/>
</dbReference>
<sequence>MMRVEYDPIANAAYIRMRETDIVESEEVADGVICDFDGQNKIVGVEILSIKQRSPTQIKNIIFPFDEQDKQNLKELFSIFALAF</sequence>
<gene>
    <name evidence="1" type="ORF">HC246_09235</name>
</gene>
<accession>A0ABX1LSC8</accession>
<proteinExistence type="predicted"/>
<dbReference type="Proteomes" id="UP000738376">
    <property type="component" value="Unassembled WGS sequence"/>
</dbReference>